<sequence>MVAWYNENDAYAAGWLRELIRHRLVADGEVDTRSIADVRPADLTGFGQCHFFAGIGGWSLALRAAGWPDTRPVWTGSCPCQPFSLLGKQAGYADPRHLWPTWARLIGERRPATIFGEQLATAPRWLRLVRGDLEALGYAVGALPVEAACAGADHRRDRYWFVADRDCYRGQSASARLRSGDEASQARHDAGGRSAVVNGIEPGLEGHARDVDHARARAQAAGSAAPAGLQFGSGAVADSAGLGSGTGLREGFAIIDGNGAASGRRKFDLAICRIDGRVRRIEPGLRLVADGIPARVDKLRALGNAIDHRPAAAFIRAAMRSLGAAA</sequence>
<reference evidence="5 6" key="1">
    <citation type="submission" date="2018-10" db="EMBL/GenBank/DDBJ databases">
        <title>Bradyrhizobium sp. nov., isolated from effective nodules of peanut in China.</title>
        <authorList>
            <person name="Li Y."/>
        </authorList>
    </citation>
    <scope>NUCLEOTIDE SEQUENCE [LARGE SCALE GENOMIC DNA]</scope>
    <source>
        <strain evidence="5 6">CCBAU 51781</strain>
    </source>
</reference>
<accession>A0ABY0DFP4</accession>
<dbReference type="GO" id="GO:0008168">
    <property type="term" value="F:methyltransferase activity"/>
    <property type="evidence" value="ECO:0007669"/>
    <property type="project" value="UniProtKB-KW"/>
</dbReference>
<dbReference type="RefSeq" id="WP_128941037.1">
    <property type="nucleotide sequence ID" value="NZ_RDRA01000014.1"/>
</dbReference>
<dbReference type="InterPro" id="IPR029063">
    <property type="entry name" value="SAM-dependent_MTases_sf"/>
</dbReference>
<protein>
    <submittedName>
        <fullName evidence="5">DNA cytosine methyltransferase</fullName>
    </submittedName>
</protein>
<dbReference type="GO" id="GO:0032259">
    <property type="term" value="P:methylation"/>
    <property type="evidence" value="ECO:0007669"/>
    <property type="project" value="UniProtKB-KW"/>
</dbReference>
<dbReference type="SUPFAM" id="SSF53335">
    <property type="entry name" value="S-adenosyl-L-methionine-dependent methyltransferases"/>
    <property type="match status" value="1"/>
</dbReference>
<dbReference type="InterPro" id="IPR001525">
    <property type="entry name" value="C5_MeTfrase"/>
</dbReference>
<evidence type="ECO:0000313" key="6">
    <source>
        <dbReference type="Proteomes" id="UP000289946"/>
    </source>
</evidence>
<dbReference type="EMBL" id="RDRA01000014">
    <property type="protein sequence ID" value="RXG91563.1"/>
    <property type="molecule type" value="Genomic_DNA"/>
</dbReference>
<keyword evidence="1 5" id="KW-0489">Methyltransferase</keyword>
<name>A0ABY0DFP4_9BRAD</name>
<dbReference type="Proteomes" id="UP000289946">
    <property type="component" value="Unassembled WGS sequence"/>
</dbReference>
<keyword evidence="2" id="KW-0808">Transferase</keyword>
<gene>
    <name evidence="5" type="ORF">EAS62_24085</name>
</gene>
<keyword evidence="3" id="KW-0680">Restriction system</keyword>
<evidence type="ECO:0000256" key="3">
    <source>
        <dbReference type="ARBA" id="ARBA00022747"/>
    </source>
</evidence>
<organism evidence="5 6">
    <name type="scientific">Bradyrhizobium zhanjiangense</name>
    <dbReference type="NCBI Taxonomy" id="1325107"/>
    <lineage>
        <taxon>Bacteria</taxon>
        <taxon>Pseudomonadati</taxon>
        <taxon>Pseudomonadota</taxon>
        <taxon>Alphaproteobacteria</taxon>
        <taxon>Hyphomicrobiales</taxon>
        <taxon>Nitrobacteraceae</taxon>
        <taxon>Bradyrhizobium</taxon>
    </lineage>
</organism>
<comment type="caution">
    <text evidence="5">The sequence shown here is derived from an EMBL/GenBank/DDBJ whole genome shotgun (WGS) entry which is preliminary data.</text>
</comment>
<proteinExistence type="predicted"/>
<evidence type="ECO:0000256" key="4">
    <source>
        <dbReference type="ARBA" id="ARBA00047422"/>
    </source>
</evidence>
<evidence type="ECO:0000256" key="2">
    <source>
        <dbReference type="ARBA" id="ARBA00022679"/>
    </source>
</evidence>
<dbReference type="Pfam" id="PF00145">
    <property type="entry name" value="DNA_methylase"/>
    <property type="match status" value="1"/>
</dbReference>
<dbReference type="Gene3D" id="3.40.50.150">
    <property type="entry name" value="Vaccinia Virus protein VP39"/>
    <property type="match status" value="1"/>
</dbReference>
<evidence type="ECO:0000313" key="5">
    <source>
        <dbReference type="EMBL" id="RXG91563.1"/>
    </source>
</evidence>
<comment type="catalytic activity">
    <reaction evidence="4">
        <text>a 2'-deoxycytidine in DNA + S-adenosyl-L-methionine = a 5-methyl-2'-deoxycytidine in DNA + S-adenosyl-L-homocysteine + H(+)</text>
        <dbReference type="Rhea" id="RHEA:13681"/>
        <dbReference type="Rhea" id="RHEA-COMP:11369"/>
        <dbReference type="Rhea" id="RHEA-COMP:11370"/>
        <dbReference type="ChEBI" id="CHEBI:15378"/>
        <dbReference type="ChEBI" id="CHEBI:57856"/>
        <dbReference type="ChEBI" id="CHEBI:59789"/>
        <dbReference type="ChEBI" id="CHEBI:85452"/>
        <dbReference type="ChEBI" id="CHEBI:85454"/>
        <dbReference type="EC" id="2.1.1.37"/>
    </reaction>
</comment>
<evidence type="ECO:0000256" key="1">
    <source>
        <dbReference type="ARBA" id="ARBA00022603"/>
    </source>
</evidence>
<keyword evidence="6" id="KW-1185">Reference proteome</keyword>